<feature type="binding site" evidence="2">
    <location>
        <position position="82"/>
    </location>
    <ligand>
        <name>Mg(2+)</name>
        <dbReference type="ChEBI" id="CHEBI:18420"/>
        <label>1</label>
        <note>catalytic</note>
    </ligand>
</feature>
<sequence length="296" mass="31808">MSETLPATLPAPVTPAQQQHILNIIRRAARTEILPRFRSLAASDVRTKSHADDLVTTADLAAEAMITRALQIAFPSALIIGEEAVASDPALLDQIADAPLAFIFDPIDGTWNFTHGVAVFGVILAVTQFGRPAFGLIYDPIADDWAVADDENPAVLERANGTSRPLKAAMGKPIEALSGFVPLHMFSKARQAEIATVLPSFKRTHPLRCSAHEYRMIAQGYTDFLMTASLHPWDHAAGALICEQAGCHVEMLDGGPYSAARHEGHLLVAPDRTTWNRLAKVFGFLMGQGAAGSAPT</sequence>
<accession>A0A6P0CEG8</accession>
<feature type="binding site" evidence="2">
    <location>
        <position position="108"/>
    </location>
    <ligand>
        <name>Mg(2+)</name>
        <dbReference type="ChEBI" id="CHEBI:18420"/>
        <label>1</label>
        <note>catalytic</note>
    </ligand>
</feature>
<dbReference type="InterPro" id="IPR000760">
    <property type="entry name" value="Inositol_monophosphatase-like"/>
</dbReference>
<proteinExistence type="inferred from homology"/>
<dbReference type="Pfam" id="PF00459">
    <property type="entry name" value="Inositol_P"/>
    <property type="match status" value="1"/>
</dbReference>
<dbReference type="GO" id="GO:0007165">
    <property type="term" value="P:signal transduction"/>
    <property type="evidence" value="ECO:0007669"/>
    <property type="project" value="TreeGrafter"/>
</dbReference>
<protein>
    <submittedName>
        <fullName evidence="3">Inositol monophosphatase</fullName>
    </submittedName>
</protein>
<comment type="cofactor">
    <cofactor evidence="2">
        <name>Mg(2+)</name>
        <dbReference type="ChEBI" id="CHEBI:18420"/>
    </cofactor>
</comment>
<dbReference type="GO" id="GO:0006020">
    <property type="term" value="P:inositol metabolic process"/>
    <property type="evidence" value="ECO:0007669"/>
    <property type="project" value="TreeGrafter"/>
</dbReference>
<comment type="similarity">
    <text evidence="1">Belongs to the inositol monophosphatase superfamily.</text>
</comment>
<organism evidence="3 4">
    <name type="scientific">Sulfitobacter sediminilitoris</name>
    <dbReference type="NCBI Taxonomy" id="2698830"/>
    <lineage>
        <taxon>Bacteria</taxon>
        <taxon>Pseudomonadati</taxon>
        <taxon>Pseudomonadota</taxon>
        <taxon>Alphaproteobacteria</taxon>
        <taxon>Rhodobacterales</taxon>
        <taxon>Roseobacteraceae</taxon>
        <taxon>Sulfitobacter</taxon>
    </lineage>
</organism>
<dbReference type="SUPFAM" id="SSF56655">
    <property type="entry name" value="Carbohydrate phosphatase"/>
    <property type="match status" value="1"/>
</dbReference>
<keyword evidence="2" id="KW-0479">Metal-binding</keyword>
<evidence type="ECO:0000256" key="1">
    <source>
        <dbReference type="ARBA" id="ARBA00009759"/>
    </source>
</evidence>
<dbReference type="RefSeq" id="WP_164353805.1">
    <property type="nucleotide sequence ID" value="NZ_JAABNT010000005.1"/>
</dbReference>
<comment type="caution">
    <text evidence="3">The sequence shown here is derived from an EMBL/GenBank/DDBJ whole genome shotgun (WGS) entry which is preliminary data.</text>
</comment>
<dbReference type="PANTHER" id="PTHR20854:SF4">
    <property type="entry name" value="INOSITOL-1-MONOPHOSPHATASE-RELATED"/>
    <property type="match status" value="1"/>
</dbReference>
<evidence type="ECO:0000313" key="4">
    <source>
        <dbReference type="Proteomes" id="UP000468591"/>
    </source>
</evidence>
<gene>
    <name evidence="3" type="ORF">GV827_10760</name>
</gene>
<keyword evidence="4" id="KW-1185">Reference proteome</keyword>
<dbReference type="Proteomes" id="UP000468591">
    <property type="component" value="Unassembled WGS sequence"/>
</dbReference>
<dbReference type="Gene3D" id="3.30.540.10">
    <property type="entry name" value="Fructose-1,6-Bisphosphatase, subunit A, domain 1"/>
    <property type="match status" value="1"/>
</dbReference>
<dbReference type="EMBL" id="JAABNT010000005">
    <property type="protein sequence ID" value="NEK22883.1"/>
    <property type="molecule type" value="Genomic_DNA"/>
</dbReference>
<name>A0A6P0CEG8_9RHOB</name>
<feature type="binding site" evidence="2">
    <location>
        <position position="105"/>
    </location>
    <ligand>
        <name>Mg(2+)</name>
        <dbReference type="ChEBI" id="CHEBI:18420"/>
        <label>1</label>
        <note>catalytic</note>
    </ligand>
</feature>
<dbReference type="AlphaFoldDB" id="A0A6P0CEG8"/>
<dbReference type="GO" id="GO:0008934">
    <property type="term" value="F:inositol monophosphate 1-phosphatase activity"/>
    <property type="evidence" value="ECO:0007669"/>
    <property type="project" value="TreeGrafter"/>
</dbReference>
<evidence type="ECO:0000256" key="2">
    <source>
        <dbReference type="PIRSR" id="PIRSR600760-2"/>
    </source>
</evidence>
<dbReference type="Gene3D" id="3.40.190.80">
    <property type="match status" value="1"/>
</dbReference>
<keyword evidence="2" id="KW-0460">Magnesium</keyword>
<feature type="binding site" evidence="2">
    <location>
        <position position="234"/>
    </location>
    <ligand>
        <name>Mg(2+)</name>
        <dbReference type="ChEBI" id="CHEBI:18420"/>
        <label>1</label>
        <note>catalytic</note>
    </ligand>
</feature>
<reference evidence="3 4" key="1">
    <citation type="submission" date="2020-01" db="EMBL/GenBank/DDBJ databases">
        <title>Sulfitobacter sediminilitoris sp. nov., isolated from a tidal flat.</title>
        <authorList>
            <person name="Park S."/>
            <person name="Yoon J.-H."/>
        </authorList>
    </citation>
    <scope>NUCLEOTIDE SEQUENCE [LARGE SCALE GENOMIC DNA]</scope>
    <source>
        <strain evidence="3 4">JBTF-M27</strain>
    </source>
</reference>
<dbReference type="PRINTS" id="PR00377">
    <property type="entry name" value="IMPHPHTASES"/>
</dbReference>
<feature type="binding site" evidence="2">
    <location>
        <position position="107"/>
    </location>
    <ligand>
        <name>Mg(2+)</name>
        <dbReference type="ChEBI" id="CHEBI:18420"/>
        <label>1</label>
        <note>catalytic</note>
    </ligand>
</feature>
<dbReference type="GO" id="GO:0046872">
    <property type="term" value="F:metal ion binding"/>
    <property type="evidence" value="ECO:0007669"/>
    <property type="project" value="UniProtKB-KW"/>
</dbReference>
<dbReference type="PANTHER" id="PTHR20854">
    <property type="entry name" value="INOSITOL MONOPHOSPHATASE"/>
    <property type="match status" value="1"/>
</dbReference>
<evidence type="ECO:0000313" key="3">
    <source>
        <dbReference type="EMBL" id="NEK22883.1"/>
    </source>
</evidence>